<dbReference type="OrthoDB" id="430408at2"/>
<dbReference type="Pfam" id="PF04432">
    <property type="entry name" value="FrhB_FdhB_C"/>
    <property type="match status" value="1"/>
</dbReference>
<dbReference type="InterPro" id="IPR007525">
    <property type="entry name" value="FrhB_FdhB_C"/>
</dbReference>
<evidence type="ECO:0000313" key="6">
    <source>
        <dbReference type="Proteomes" id="UP000078383"/>
    </source>
</evidence>
<keyword evidence="1" id="KW-0479">Metal-binding</keyword>
<evidence type="ECO:0000256" key="1">
    <source>
        <dbReference type="ARBA" id="ARBA00022723"/>
    </source>
</evidence>
<feature type="domain" description="4Fe-4S ferredoxin-type" evidence="4">
    <location>
        <begin position="36"/>
        <end position="65"/>
    </location>
</feature>
<dbReference type="SUPFAM" id="SSF54862">
    <property type="entry name" value="4Fe-4S ferredoxins"/>
    <property type="match status" value="1"/>
</dbReference>
<dbReference type="GO" id="GO:0046872">
    <property type="term" value="F:metal ion binding"/>
    <property type="evidence" value="ECO:0007669"/>
    <property type="project" value="UniProtKB-KW"/>
</dbReference>
<dbReference type="GO" id="GO:0051536">
    <property type="term" value="F:iron-sulfur cluster binding"/>
    <property type="evidence" value="ECO:0007669"/>
    <property type="project" value="UniProtKB-KW"/>
</dbReference>
<dbReference type="Gene3D" id="3.30.70.20">
    <property type="match status" value="1"/>
</dbReference>
<evidence type="ECO:0000259" key="4">
    <source>
        <dbReference type="PROSITE" id="PS51379"/>
    </source>
</evidence>
<gene>
    <name evidence="5" type="ORF">ERS852502_01937</name>
</gene>
<evidence type="ECO:0000313" key="5">
    <source>
        <dbReference type="EMBL" id="CUQ89273.1"/>
    </source>
</evidence>
<evidence type="ECO:0000256" key="3">
    <source>
        <dbReference type="ARBA" id="ARBA00023014"/>
    </source>
</evidence>
<sequence length="386" mass="44906">MEKLYINKEDCCGCSACLSICPKHAIYMKHDEKGYLYPEIRKDSCVNCGLCEKVCPLKDKEKNKKFEKIAYGVKNKDEHERAKSSSGGVFVEVAKYILNNDGVVYGVEMNNDFQVKHGRATTIEDARKFQGSKYVQSDKHSIFCMVQKDLKEGKEVLFTGTPCEVAGLKKYLRKEYDNLYTLDLICHGVPSSELLNAFLKGKEKLYSSQITELKFREKEYGWRNQELYIKFENGRIYHAPIWVDNFYRLFTNNYILRDSCYSCKFSSMERQGDITIGDFWNIKNANETFEDKLGVSSVIINSEKGKKIFETVKNEFDIIECSLNDINQKNLNSPSPKPVHYEEFQRLIAEKGFEYCLKKYGSMKMLEKIRRALSPVKQRLKIMIRH</sequence>
<name>A0A174ZPF6_9FIRM</name>
<dbReference type="InterPro" id="IPR017900">
    <property type="entry name" value="4Fe4S_Fe_S_CS"/>
</dbReference>
<feature type="domain" description="4Fe-4S ferredoxin-type" evidence="4">
    <location>
        <begin position="2"/>
        <end position="31"/>
    </location>
</feature>
<dbReference type="PANTHER" id="PTHR43193:SF2">
    <property type="entry name" value="POLYFERREDOXIN PROTEIN FWDF"/>
    <property type="match status" value="1"/>
</dbReference>
<dbReference type="EMBL" id="CZBX01000008">
    <property type="protein sequence ID" value="CUQ89273.1"/>
    <property type="molecule type" value="Genomic_DNA"/>
</dbReference>
<dbReference type="AlphaFoldDB" id="A0A174ZPF6"/>
<organism evidence="5 6">
    <name type="scientific">[Ruminococcus] torques</name>
    <dbReference type="NCBI Taxonomy" id="33039"/>
    <lineage>
        <taxon>Bacteria</taxon>
        <taxon>Bacillati</taxon>
        <taxon>Bacillota</taxon>
        <taxon>Clostridia</taxon>
        <taxon>Lachnospirales</taxon>
        <taxon>Lachnospiraceae</taxon>
        <taxon>Mediterraneibacter</taxon>
    </lineage>
</organism>
<dbReference type="Proteomes" id="UP000078383">
    <property type="component" value="Unassembled WGS sequence"/>
</dbReference>
<evidence type="ECO:0000256" key="2">
    <source>
        <dbReference type="ARBA" id="ARBA00023004"/>
    </source>
</evidence>
<dbReference type="PROSITE" id="PS51379">
    <property type="entry name" value="4FE4S_FER_2"/>
    <property type="match status" value="2"/>
</dbReference>
<dbReference type="RefSeq" id="WP_055172716.1">
    <property type="nucleotide sequence ID" value="NZ_CZBX01000008.1"/>
</dbReference>
<accession>A0A174ZPF6</accession>
<protein>
    <submittedName>
        <fullName evidence="5">Ferredoxin</fullName>
    </submittedName>
</protein>
<keyword evidence="3" id="KW-0411">Iron-sulfur</keyword>
<dbReference type="Pfam" id="PF12838">
    <property type="entry name" value="Fer4_7"/>
    <property type="match status" value="1"/>
</dbReference>
<dbReference type="PROSITE" id="PS00198">
    <property type="entry name" value="4FE4S_FER_1"/>
    <property type="match status" value="1"/>
</dbReference>
<reference evidence="5 6" key="1">
    <citation type="submission" date="2015-09" db="EMBL/GenBank/DDBJ databases">
        <authorList>
            <consortium name="Pathogen Informatics"/>
        </authorList>
    </citation>
    <scope>NUCLEOTIDE SEQUENCE [LARGE SCALE GENOMIC DNA]</scope>
    <source>
        <strain evidence="5 6">2789STDY5834889</strain>
    </source>
</reference>
<dbReference type="InterPro" id="IPR052977">
    <property type="entry name" value="Polyferredoxin-like_ET"/>
</dbReference>
<keyword evidence="2" id="KW-0408">Iron</keyword>
<dbReference type="PANTHER" id="PTHR43193">
    <property type="match status" value="1"/>
</dbReference>
<dbReference type="InterPro" id="IPR017896">
    <property type="entry name" value="4Fe4S_Fe-S-bd"/>
</dbReference>
<proteinExistence type="predicted"/>